<dbReference type="InterPro" id="IPR027417">
    <property type="entry name" value="P-loop_NTPase"/>
</dbReference>
<dbReference type="InterPro" id="IPR038729">
    <property type="entry name" value="Rad50/SbcC_AAA"/>
</dbReference>
<dbReference type="GO" id="GO:0006302">
    <property type="term" value="P:double-strand break repair"/>
    <property type="evidence" value="ECO:0007669"/>
    <property type="project" value="InterPro"/>
</dbReference>
<evidence type="ECO:0000256" key="2">
    <source>
        <dbReference type="ARBA" id="ARBA00011322"/>
    </source>
</evidence>
<dbReference type="NCBIfam" id="TIGR03185">
    <property type="entry name" value="DNA_S_dndD"/>
    <property type="match status" value="1"/>
</dbReference>
<keyword evidence="7" id="KW-1185">Reference proteome</keyword>
<proteinExistence type="inferred from homology"/>
<dbReference type="RefSeq" id="WP_034625566.1">
    <property type="nucleotide sequence ID" value="NZ_JRJU01000002.1"/>
</dbReference>
<evidence type="ECO:0000256" key="4">
    <source>
        <dbReference type="SAM" id="Coils"/>
    </source>
</evidence>
<dbReference type="PANTHER" id="PTHR32114">
    <property type="entry name" value="ABC TRANSPORTER ABCH.3"/>
    <property type="match status" value="1"/>
</dbReference>
<accession>A0A0B0IJQ0</accession>
<sequence length="659" mass="76853">MQLNKVILNNIGAYKGVHEIDLSVQPPNQNVILFGGENGAGKTTLLNSIRIALFGAFSFGFMTENDNYYKQIYSLLNKSAVLEGVDRYQIILEFTEVENFVKNEYRFIRMWNLSNGTPKEQFSIMRNGQYLSEVDKEGYHSRLKETIPPELFNMCLFDGEEISRIVNDNRLSDYLKASAKVLFNLHLFEALEGDLSQYIKQAQLEKQLTKDEEDIYKLDEEILSLYREYEKFINEEQKIQTQIVSLEEKSEELKKQFDLNGGLVKEERKSLQSNVNEIENQRKHNSEKMKDFIATELPLIIVKDLFDDVNEQMELEHSFELHEQLSQKLTVAKMNELVKDIAPSEQTDELRTRFLSLFPKPQTDLIHRASFAQRSEIQSTVSELEKLNVNSYIESIEENQRLLEEAKALRKKIEINDSTHDFKEIISEIEDISKQLTTLEQRLTEIEMERETLGYKIAETEKDRNSKKERLLASEKATNSFAIAKNVQVLSEQFRIQQLQKKLQHVQIEATRMLNDLMRKKDYVTALQIDPKTFHVTLYNSNHQEILKDRLSSGEKEILLLSIAWAMFKCSRIRLPFIFDTLLGRLDKTHKQTVLSKLIPTCSEQVIILSTDSEIDKTHYEIVKPYVAKEYTLDFIISEESVTIHNRYFELSQSEVTVK</sequence>
<feature type="coiled-coil region" evidence="4">
    <location>
        <begin position="201"/>
        <end position="288"/>
    </location>
</feature>
<organism evidence="6 7">
    <name type="scientific">Halalkalibacter okhensis</name>
    <dbReference type="NCBI Taxonomy" id="333138"/>
    <lineage>
        <taxon>Bacteria</taxon>
        <taxon>Bacillati</taxon>
        <taxon>Bacillota</taxon>
        <taxon>Bacilli</taxon>
        <taxon>Bacillales</taxon>
        <taxon>Bacillaceae</taxon>
        <taxon>Halalkalibacter</taxon>
    </lineage>
</organism>
<comment type="similarity">
    <text evidence="1">Belongs to the SMC family. SbcC subfamily.</text>
</comment>
<dbReference type="eggNOG" id="COG0411">
    <property type="taxonomic scope" value="Bacteria"/>
</dbReference>
<evidence type="ECO:0000256" key="3">
    <source>
        <dbReference type="ARBA" id="ARBA00013368"/>
    </source>
</evidence>
<dbReference type="Proteomes" id="UP000030832">
    <property type="component" value="Unassembled WGS sequence"/>
</dbReference>
<dbReference type="eggNOG" id="COG0419">
    <property type="taxonomic scope" value="Bacteria"/>
</dbReference>
<dbReference type="SUPFAM" id="SSF52540">
    <property type="entry name" value="P-loop containing nucleoside triphosphate hydrolases"/>
    <property type="match status" value="2"/>
</dbReference>
<dbReference type="AlphaFoldDB" id="A0A0B0IJQ0"/>
<feature type="domain" description="Rad50/SbcC-type AAA" evidence="5">
    <location>
        <begin position="5"/>
        <end position="254"/>
    </location>
</feature>
<name>A0A0B0IJQ0_9BACI</name>
<evidence type="ECO:0000313" key="6">
    <source>
        <dbReference type="EMBL" id="KHF41545.1"/>
    </source>
</evidence>
<evidence type="ECO:0000256" key="1">
    <source>
        <dbReference type="ARBA" id="ARBA00006930"/>
    </source>
</evidence>
<evidence type="ECO:0000313" key="7">
    <source>
        <dbReference type="Proteomes" id="UP000030832"/>
    </source>
</evidence>
<dbReference type="STRING" id="333138.LQ50_02190"/>
<evidence type="ECO:0000259" key="5">
    <source>
        <dbReference type="Pfam" id="PF13476"/>
    </source>
</evidence>
<comment type="caution">
    <text evidence="6">The sequence shown here is derived from an EMBL/GenBank/DDBJ whole genome shotgun (WGS) entry which is preliminary data.</text>
</comment>
<dbReference type="InterPro" id="IPR017599">
    <property type="entry name" value="DNA_S_DndD"/>
</dbReference>
<dbReference type="GO" id="GO:0016887">
    <property type="term" value="F:ATP hydrolysis activity"/>
    <property type="evidence" value="ECO:0007669"/>
    <property type="project" value="InterPro"/>
</dbReference>
<keyword evidence="4" id="KW-0175">Coiled coil</keyword>
<feature type="coiled-coil region" evidence="4">
    <location>
        <begin position="389"/>
        <end position="449"/>
    </location>
</feature>
<dbReference type="Pfam" id="PF13476">
    <property type="entry name" value="AAA_23"/>
    <property type="match status" value="1"/>
</dbReference>
<dbReference type="PANTHER" id="PTHR32114:SF2">
    <property type="entry name" value="ABC TRANSPORTER ABCH.3"/>
    <property type="match status" value="1"/>
</dbReference>
<gene>
    <name evidence="6" type="ORF">LQ50_02190</name>
</gene>
<comment type="subunit">
    <text evidence="2">Heterodimer of SbcC and SbcD.</text>
</comment>
<reference evidence="6 7" key="1">
    <citation type="submission" date="2014-09" db="EMBL/GenBank/DDBJ databases">
        <title>Genome sequencing and annotation of Bacillus Okhensis strain Kh10-101T.</title>
        <authorList>
            <person name="Prakash J.S."/>
        </authorList>
    </citation>
    <scope>NUCLEOTIDE SEQUENCE [LARGE SCALE GENOMIC DNA]</scope>
    <source>
        <strain evidence="7">Kh10-101T</strain>
    </source>
</reference>
<dbReference type="EMBL" id="JRJU01000002">
    <property type="protein sequence ID" value="KHF41545.1"/>
    <property type="molecule type" value="Genomic_DNA"/>
</dbReference>
<dbReference type="OrthoDB" id="9795626at2"/>
<protein>
    <recommendedName>
        <fullName evidence="3">Nuclease SbcCD subunit C</fullName>
    </recommendedName>
</protein>
<dbReference type="Gene3D" id="3.40.50.300">
    <property type="entry name" value="P-loop containing nucleotide triphosphate hydrolases"/>
    <property type="match status" value="2"/>
</dbReference>